<dbReference type="EMBL" id="CAJOBI010228902">
    <property type="protein sequence ID" value="CAF5059830.1"/>
    <property type="molecule type" value="Genomic_DNA"/>
</dbReference>
<feature type="non-terminal residue" evidence="2">
    <location>
        <position position="48"/>
    </location>
</feature>
<evidence type="ECO:0000313" key="1">
    <source>
        <dbReference type="EMBL" id="CAF5057822.1"/>
    </source>
</evidence>
<feature type="non-terminal residue" evidence="2">
    <location>
        <position position="1"/>
    </location>
</feature>
<accession>A0A8S3E4T1</accession>
<protein>
    <submittedName>
        <fullName evidence="2">Uncharacterized protein</fullName>
    </submittedName>
</protein>
<comment type="caution">
    <text evidence="2">The sequence shown here is derived from an EMBL/GenBank/DDBJ whole genome shotgun (WGS) entry which is preliminary data.</text>
</comment>
<gene>
    <name evidence="1" type="ORF">SMN809_LOCUS59579</name>
    <name evidence="2" type="ORF">SMN809_LOCUS59692</name>
</gene>
<name>A0A8S3E4T1_9BILA</name>
<evidence type="ECO:0000313" key="2">
    <source>
        <dbReference type="EMBL" id="CAF5059830.1"/>
    </source>
</evidence>
<reference evidence="2" key="1">
    <citation type="submission" date="2021-02" db="EMBL/GenBank/DDBJ databases">
        <authorList>
            <person name="Nowell W R."/>
        </authorList>
    </citation>
    <scope>NUCLEOTIDE SEQUENCE</scope>
</reference>
<dbReference type="EMBL" id="CAJOBI010228003">
    <property type="protein sequence ID" value="CAF5057822.1"/>
    <property type="molecule type" value="Genomic_DNA"/>
</dbReference>
<dbReference type="Proteomes" id="UP000676336">
    <property type="component" value="Unassembled WGS sequence"/>
</dbReference>
<organism evidence="2 3">
    <name type="scientific">Rotaria magnacalcarata</name>
    <dbReference type="NCBI Taxonomy" id="392030"/>
    <lineage>
        <taxon>Eukaryota</taxon>
        <taxon>Metazoa</taxon>
        <taxon>Spiralia</taxon>
        <taxon>Gnathifera</taxon>
        <taxon>Rotifera</taxon>
        <taxon>Eurotatoria</taxon>
        <taxon>Bdelloidea</taxon>
        <taxon>Philodinida</taxon>
        <taxon>Philodinidae</taxon>
        <taxon>Rotaria</taxon>
    </lineage>
</organism>
<dbReference type="AlphaFoldDB" id="A0A8S3E4T1"/>
<evidence type="ECO:0000313" key="3">
    <source>
        <dbReference type="Proteomes" id="UP000676336"/>
    </source>
</evidence>
<proteinExistence type="predicted"/>
<sequence length="48" mass="5701">GSELMWERYRANILPFDRRPPYDHTTRSQLGHYLQLRITATTPRDSLA</sequence>